<reference evidence="2" key="1">
    <citation type="submission" date="2020-08" db="EMBL/GenBank/DDBJ databases">
        <title>Genome public.</title>
        <authorList>
            <person name="Liu C."/>
            <person name="Sun Q."/>
        </authorList>
    </citation>
    <scope>NUCLEOTIDE SEQUENCE</scope>
    <source>
        <strain evidence="2">NSJ-33</strain>
    </source>
</reference>
<proteinExistence type="predicted"/>
<keyword evidence="3" id="KW-1185">Reference proteome</keyword>
<comment type="caution">
    <text evidence="2">The sequence shown here is derived from an EMBL/GenBank/DDBJ whole genome shotgun (WGS) entry which is preliminary data.</text>
</comment>
<feature type="signal peptide" evidence="1">
    <location>
        <begin position="1"/>
        <end position="27"/>
    </location>
</feature>
<protein>
    <submittedName>
        <fullName evidence="2">Uncharacterized protein</fullName>
    </submittedName>
</protein>
<dbReference type="AlphaFoldDB" id="A0A926I7K4"/>
<dbReference type="PROSITE" id="PS51257">
    <property type="entry name" value="PROKAR_LIPOPROTEIN"/>
    <property type="match status" value="1"/>
</dbReference>
<evidence type="ECO:0000256" key="1">
    <source>
        <dbReference type="SAM" id="SignalP"/>
    </source>
</evidence>
<dbReference type="RefSeq" id="WP_249294922.1">
    <property type="nucleotide sequence ID" value="NZ_JACRSV010000002.1"/>
</dbReference>
<dbReference type="EMBL" id="JACRSV010000002">
    <property type="protein sequence ID" value="MBC8559952.1"/>
    <property type="molecule type" value="Genomic_DNA"/>
</dbReference>
<feature type="chain" id="PRO_5036919386" evidence="1">
    <location>
        <begin position="28"/>
        <end position="461"/>
    </location>
</feature>
<accession>A0A926I7K4</accession>
<dbReference type="Proteomes" id="UP000610760">
    <property type="component" value="Unassembled WGS sequence"/>
</dbReference>
<evidence type="ECO:0000313" key="2">
    <source>
        <dbReference type="EMBL" id="MBC8559952.1"/>
    </source>
</evidence>
<gene>
    <name evidence="2" type="ORF">H8710_07735</name>
</gene>
<evidence type="ECO:0000313" key="3">
    <source>
        <dbReference type="Proteomes" id="UP000610760"/>
    </source>
</evidence>
<name>A0A926I7K4_9FIRM</name>
<keyword evidence="1" id="KW-0732">Signal</keyword>
<organism evidence="2 3">
    <name type="scientific">Fumia xinanensis</name>
    <dbReference type="NCBI Taxonomy" id="2763659"/>
    <lineage>
        <taxon>Bacteria</taxon>
        <taxon>Bacillati</taxon>
        <taxon>Bacillota</taxon>
        <taxon>Clostridia</taxon>
        <taxon>Eubacteriales</taxon>
        <taxon>Oscillospiraceae</taxon>
        <taxon>Fumia</taxon>
    </lineage>
</organism>
<sequence>MIHWKKTLLSCAAVGACLLAIPVTVFAVKSISSSQEPDPPLPPETVMISTVRISAEAPWEGAAPSAIAADGSNYKIESFRWLEGDEEMTGRFEAGKQYSLSVTLKANDNAAFAALTPAVTGAESVSEAVLSDTKAGNTISFTATFPKVTASVTPPPATQGESYLKIENGNIYLLADFSRSEKILYQLGRKGPNSLFEIIKVSFVGAGLSPEEAIEDGGWVLYESYTDHFGPYGVLAMDNTVPGYTGTFTGGNHGYDNSGDTSAGTTNTPTARCIRLKIMADGQQVSNGFSGTVQNVRFDWINGIQAANTKKPDGSGREVMNEHYVMDFDGQTFQVTNNITMLEDVTVQVYYGLQLVTGWAKDGIQYINGATADWYPADSQHSSGNQDCTGYICKYGDYYAQVTFDPTVGLGKGEYIGNYPTAMCEAYGKGYFSMARDNSTVFPEGSTYSFKGSYRFYQGAQ</sequence>